<accession>A0AA38PR68</accession>
<keyword evidence="1" id="KW-0812">Transmembrane</keyword>
<name>A0AA38PR68_9AGAR</name>
<evidence type="ECO:0008006" key="4">
    <source>
        <dbReference type="Google" id="ProtNLM"/>
    </source>
</evidence>
<reference evidence="2" key="1">
    <citation type="submission" date="2022-08" db="EMBL/GenBank/DDBJ databases">
        <authorList>
            <consortium name="DOE Joint Genome Institute"/>
            <person name="Min B."/>
            <person name="Riley R."/>
            <person name="Sierra-Patev S."/>
            <person name="Naranjo-Ortiz M."/>
            <person name="Looney B."/>
            <person name="Konkel Z."/>
            <person name="Slot J.C."/>
            <person name="Sakamoto Y."/>
            <person name="Steenwyk J.L."/>
            <person name="Rokas A."/>
            <person name="Carro J."/>
            <person name="Camarero S."/>
            <person name="Ferreira P."/>
            <person name="Molpeceres G."/>
            <person name="Ruiz-Duenas F.J."/>
            <person name="Serrano A."/>
            <person name="Henrissat B."/>
            <person name="Drula E."/>
            <person name="Hughes K.W."/>
            <person name="Mata J.L."/>
            <person name="Ishikawa N.K."/>
            <person name="Vargas-Isla R."/>
            <person name="Ushijima S."/>
            <person name="Smith C.A."/>
            <person name="Ahrendt S."/>
            <person name="Andreopoulos W."/>
            <person name="He G."/>
            <person name="Labutti K."/>
            <person name="Lipzen A."/>
            <person name="Ng V."/>
            <person name="Sandor L."/>
            <person name="Barry K."/>
            <person name="Martinez A.T."/>
            <person name="Xiao Y."/>
            <person name="Gibbons J.G."/>
            <person name="Terashima K."/>
            <person name="Hibbett D.S."/>
            <person name="Grigoriev I.V."/>
        </authorList>
    </citation>
    <scope>NUCLEOTIDE SEQUENCE</scope>
    <source>
        <strain evidence="2">TFB7829</strain>
    </source>
</reference>
<gene>
    <name evidence="2" type="ORF">F5890DRAFT_1558303</name>
</gene>
<proteinExistence type="predicted"/>
<evidence type="ECO:0000256" key="1">
    <source>
        <dbReference type="SAM" id="Phobius"/>
    </source>
</evidence>
<comment type="caution">
    <text evidence="2">The sequence shown here is derived from an EMBL/GenBank/DDBJ whole genome shotgun (WGS) entry which is preliminary data.</text>
</comment>
<dbReference type="EMBL" id="MU802265">
    <property type="protein sequence ID" value="KAJ3979816.1"/>
    <property type="molecule type" value="Genomic_DNA"/>
</dbReference>
<sequence>MDNRFHVHRRFPLPYGPQDDVTALDFSSDGRYLAVGYGDGVDIWDAEDDARTSPVSTTRKHSERTHPALRCLAWIPHEPRLVLAHCRGIIYTINVNRLRKKFATAGIRADSFYEDGVSIAAIDKTLFVVAFTKTVQVLELRPGSEDTGDDLVLLGTLQSPPAAAGLDIAKLNVTGVFPLSTRHILVSYDHLVVVKWELQSAPFHAIVVRTVHIAGIIGGNLLVTNNAAGAYELHSWPASKVPVSFVPREPATKLAQPITSSQFLSHTCVVGGGLGQLIIWDTEATRLQTLKFHQPKNHVGKFCCVYKAQFDIAWIAAVGGISQQEVLLWEWKGNVTSDTMEPDSHHTEARSGHISMTGKYVVVVVITIIGLTSLTLGAPYLLSRDALRTYISNAFW</sequence>
<dbReference type="Proteomes" id="UP001163850">
    <property type="component" value="Unassembled WGS sequence"/>
</dbReference>
<dbReference type="AlphaFoldDB" id="A0AA38PR68"/>
<dbReference type="InterPro" id="IPR001680">
    <property type="entry name" value="WD40_rpt"/>
</dbReference>
<organism evidence="2 3">
    <name type="scientific">Lentinula detonsa</name>
    <dbReference type="NCBI Taxonomy" id="2804962"/>
    <lineage>
        <taxon>Eukaryota</taxon>
        <taxon>Fungi</taxon>
        <taxon>Dikarya</taxon>
        <taxon>Basidiomycota</taxon>
        <taxon>Agaricomycotina</taxon>
        <taxon>Agaricomycetes</taxon>
        <taxon>Agaricomycetidae</taxon>
        <taxon>Agaricales</taxon>
        <taxon>Marasmiineae</taxon>
        <taxon>Omphalotaceae</taxon>
        <taxon>Lentinula</taxon>
    </lineage>
</organism>
<protein>
    <recommendedName>
        <fullName evidence="4">WD40 repeat-like protein</fullName>
    </recommendedName>
</protein>
<evidence type="ECO:0000313" key="3">
    <source>
        <dbReference type="Proteomes" id="UP001163850"/>
    </source>
</evidence>
<dbReference type="SUPFAM" id="SSF50978">
    <property type="entry name" value="WD40 repeat-like"/>
    <property type="match status" value="1"/>
</dbReference>
<dbReference type="SMART" id="SM00320">
    <property type="entry name" value="WD40"/>
    <property type="match status" value="3"/>
</dbReference>
<evidence type="ECO:0000313" key="2">
    <source>
        <dbReference type="EMBL" id="KAJ3979816.1"/>
    </source>
</evidence>
<keyword evidence="1" id="KW-0472">Membrane</keyword>
<feature type="transmembrane region" description="Helical" evidence="1">
    <location>
        <begin position="360"/>
        <end position="382"/>
    </location>
</feature>
<dbReference type="InterPro" id="IPR015943">
    <property type="entry name" value="WD40/YVTN_repeat-like_dom_sf"/>
</dbReference>
<dbReference type="InterPro" id="IPR036322">
    <property type="entry name" value="WD40_repeat_dom_sf"/>
</dbReference>
<dbReference type="Gene3D" id="2.130.10.10">
    <property type="entry name" value="YVTN repeat-like/Quinoprotein amine dehydrogenase"/>
    <property type="match status" value="1"/>
</dbReference>
<keyword evidence="1" id="KW-1133">Transmembrane helix</keyword>